<organism evidence="8 9">
    <name type="scientific">Planobacterium oryzisoli</name>
    <dbReference type="NCBI Taxonomy" id="2771435"/>
    <lineage>
        <taxon>Bacteria</taxon>
        <taxon>Pseudomonadati</taxon>
        <taxon>Bacteroidota</taxon>
        <taxon>Flavobacteriia</taxon>
        <taxon>Flavobacteriales</taxon>
        <taxon>Weeksellaceae</taxon>
        <taxon>Chryseobacterium group</taxon>
        <taxon>Chryseobacterium</taxon>
    </lineage>
</organism>
<gene>
    <name evidence="8" type="ORF">IC612_04080</name>
</gene>
<feature type="domain" description="UDP-3-O-[3-hydroxymyristoyl] glucosamine N-acyltransferase non-repeat region" evidence="7">
    <location>
        <begin position="28"/>
        <end position="89"/>
    </location>
</feature>
<keyword evidence="5" id="KW-0443">Lipid metabolism</keyword>
<dbReference type="InterPro" id="IPR001451">
    <property type="entry name" value="Hexapep"/>
</dbReference>
<dbReference type="Pfam" id="PF00132">
    <property type="entry name" value="Hexapep"/>
    <property type="match status" value="1"/>
</dbReference>
<dbReference type="InterPro" id="IPR020573">
    <property type="entry name" value="UDP_GlcNAc_AcTrfase_non-rep"/>
</dbReference>
<keyword evidence="9" id="KW-1185">Reference proteome</keyword>
<evidence type="ECO:0000256" key="5">
    <source>
        <dbReference type="ARBA" id="ARBA00023098"/>
    </source>
</evidence>
<name>A0A931E5D6_9FLAO</name>
<dbReference type="InterPro" id="IPR007691">
    <property type="entry name" value="LpxD"/>
</dbReference>
<evidence type="ECO:0000313" key="9">
    <source>
        <dbReference type="Proteomes" id="UP000694480"/>
    </source>
</evidence>
<keyword evidence="1" id="KW-0444">Lipid biosynthesis</keyword>
<keyword evidence="3" id="KW-0808">Transferase</keyword>
<dbReference type="InterPro" id="IPR011004">
    <property type="entry name" value="Trimer_LpxA-like_sf"/>
</dbReference>
<evidence type="ECO:0000256" key="4">
    <source>
        <dbReference type="ARBA" id="ARBA00022737"/>
    </source>
</evidence>
<keyword evidence="4" id="KW-0677">Repeat</keyword>
<sequence>MRFSTPQTLENLATLIGARYVGDSLQQVLGTNEIHRVEAGEIVFVNHPKYYDKALNSKATVILIDKQVECPSGKGLLISGDPFGDFNRINLHFGALSQFKSPAENTSVGENTFIHPSVVLGRDVEIGSNCYIGPGSVIGDKTRIGNHVVIQSATIIGGDAFYYRKTPQRYERLESVGDVVIEDYVEIGNACTIDRGVTASTIIGEGSVLDNQIQLGHDTIVGKRVLIAAQTGIAGCCNIGDDVTIWGQVGMASGVTIEAGTVLLAKTGAHRSLKKGTYFGQLAREFKAYLRDEIKVKNLP</sequence>
<evidence type="ECO:0000256" key="3">
    <source>
        <dbReference type="ARBA" id="ARBA00022679"/>
    </source>
</evidence>
<dbReference type="PROSITE" id="PS00101">
    <property type="entry name" value="HEXAPEP_TRANSFERASES"/>
    <property type="match status" value="1"/>
</dbReference>
<dbReference type="SUPFAM" id="SSF51161">
    <property type="entry name" value="Trimeric LpxA-like enzymes"/>
    <property type="match status" value="1"/>
</dbReference>
<evidence type="ECO:0000256" key="6">
    <source>
        <dbReference type="ARBA" id="ARBA00023315"/>
    </source>
</evidence>
<dbReference type="RefSeq" id="WP_194738903.1">
    <property type="nucleotide sequence ID" value="NZ_JADKYY010000004.1"/>
</dbReference>
<dbReference type="GO" id="GO:0016020">
    <property type="term" value="C:membrane"/>
    <property type="evidence" value="ECO:0007669"/>
    <property type="project" value="GOC"/>
</dbReference>
<dbReference type="PANTHER" id="PTHR43378:SF2">
    <property type="entry name" value="UDP-3-O-ACYLGLUCOSAMINE N-ACYLTRANSFERASE 1, MITOCHONDRIAL-RELATED"/>
    <property type="match status" value="1"/>
</dbReference>
<keyword evidence="2" id="KW-0441">Lipid A biosynthesis</keyword>
<accession>A0A931E5D6</accession>
<dbReference type="GO" id="GO:0009245">
    <property type="term" value="P:lipid A biosynthetic process"/>
    <property type="evidence" value="ECO:0007669"/>
    <property type="project" value="UniProtKB-KW"/>
</dbReference>
<dbReference type="PANTHER" id="PTHR43378">
    <property type="entry name" value="UDP-3-O-ACYLGLUCOSAMINE N-ACYLTRANSFERASE"/>
    <property type="match status" value="1"/>
</dbReference>
<dbReference type="AlphaFoldDB" id="A0A931E5D6"/>
<dbReference type="Proteomes" id="UP000694480">
    <property type="component" value="Unassembled WGS sequence"/>
</dbReference>
<proteinExistence type="predicted"/>
<evidence type="ECO:0000256" key="2">
    <source>
        <dbReference type="ARBA" id="ARBA00022556"/>
    </source>
</evidence>
<dbReference type="Pfam" id="PF04613">
    <property type="entry name" value="LpxD"/>
    <property type="match status" value="1"/>
</dbReference>
<evidence type="ECO:0000259" key="7">
    <source>
        <dbReference type="Pfam" id="PF04613"/>
    </source>
</evidence>
<comment type="caution">
    <text evidence="8">The sequence shown here is derived from an EMBL/GenBank/DDBJ whole genome shotgun (WGS) entry which is preliminary data.</text>
</comment>
<dbReference type="Gene3D" id="2.160.10.10">
    <property type="entry name" value="Hexapeptide repeat proteins"/>
    <property type="match status" value="1"/>
</dbReference>
<dbReference type="InterPro" id="IPR018357">
    <property type="entry name" value="Hexapep_transf_CS"/>
</dbReference>
<reference evidence="8" key="1">
    <citation type="submission" date="2020-11" db="EMBL/GenBank/DDBJ databases">
        <title>Genome seq and assembly of Planobacterium sp.</title>
        <authorList>
            <person name="Chhetri G."/>
        </authorList>
    </citation>
    <scope>NUCLEOTIDE SEQUENCE</scope>
    <source>
        <strain evidence="8">GCR5</strain>
    </source>
</reference>
<evidence type="ECO:0000313" key="8">
    <source>
        <dbReference type="EMBL" id="MBF5026975.1"/>
    </source>
</evidence>
<dbReference type="CDD" id="cd03352">
    <property type="entry name" value="LbH_LpxD"/>
    <property type="match status" value="1"/>
</dbReference>
<protein>
    <submittedName>
        <fullName evidence="8">UDP-3-O-(3-hydroxymyristoyl)glucosamine N-acyltransferase</fullName>
    </submittedName>
</protein>
<dbReference type="GO" id="GO:0016410">
    <property type="term" value="F:N-acyltransferase activity"/>
    <property type="evidence" value="ECO:0007669"/>
    <property type="project" value="InterPro"/>
</dbReference>
<dbReference type="EMBL" id="JADKYY010000004">
    <property type="protein sequence ID" value="MBF5026975.1"/>
    <property type="molecule type" value="Genomic_DNA"/>
</dbReference>
<keyword evidence="6" id="KW-0012">Acyltransferase</keyword>
<evidence type="ECO:0000256" key="1">
    <source>
        <dbReference type="ARBA" id="ARBA00022516"/>
    </source>
</evidence>
<dbReference type="Gene3D" id="3.40.1390.10">
    <property type="entry name" value="MurE/MurF, N-terminal domain"/>
    <property type="match status" value="1"/>
</dbReference>